<dbReference type="SUPFAM" id="SSF161098">
    <property type="entry name" value="MetI-like"/>
    <property type="match status" value="1"/>
</dbReference>
<dbReference type="Gene3D" id="1.10.3720.10">
    <property type="entry name" value="MetI-like"/>
    <property type="match status" value="1"/>
</dbReference>
<reference evidence="9 10" key="1">
    <citation type="submission" date="2019-02" db="EMBL/GenBank/DDBJ databases">
        <title>Paenibacillus sp. nov., isolated from surface-sterilized tissue of Thalictrum simplex L.</title>
        <authorList>
            <person name="Tuo L."/>
        </authorList>
    </citation>
    <scope>NUCLEOTIDE SEQUENCE [LARGE SCALE GENOMIC DNA]</scope>
    <source>
        <strain evidence="9 10">N2SHLJ1</strain>
    </source>
</reference>
<dbReference type="GO" id="GO:0055085">
    <property type="term" value="P:transmembrane transport"/>
    <property type="evidence" value="ECO:0007669"/>
    <property type="project" value="InterPro"/>
</dbReference>
<gene>
    <name evidence="9" type="ORF">EYB31_19890</name>
</gene>
<dbReference type="PANTHER" id="PTHR43744:SF12">
    <property type="entry name" value="ABC TRANSPORTER PERMEASE PROTEIN MG189-RELATED"/>
    <property type="match status" value="1"/>
</dbReference>
<dbReference type="Pfam" id="PF00528">
    <property type="entry name" value="BPD_transp_1"/>
    <property type="match status" value="1"/>
</dbReference>
<keyword evidence="5 7" id="KW-1133">Transmembrane helix</keyword>
<keyword evidence="3" id="KW-1003">Cell membrane</keyword>
<dbReference type="CDD" id="cd06261">
    <property type="entry name" value="TM_PBP2"/>
    <property type="match status" value="1"/>
</dbReference>
<feature type="transmembrane region" description="Helical" evidence="7">
    <location>
        <begin position="135"/>
        <end position="156"/>
    </location>
</feature>
<evidence type="ECO:0000256" key="2">
    <source>
        <dbReference type="ARBA" id="ARBA00022448"/>
    </source>
</evidence>
<evidence type="ECO:0000256" key="4">
    <source>
        <dbReference type="ARBA" id="ARBA00022692"/>
    </source>
</evidence>
<evidence type="ECO:0000259" key="8">
    <source>
        <dbReference type="PROSITE" id="PS50928"/>
    </source>
</evidence>
<feature type="transmembrane region" description="Helical" evidence="7">
    <location>
        <begin position="102"/>
        <end position="123"/>
    </location>
</feature>
<dbReference type="OrthoDB" id="9771544at2"/>
<feature type="transmembrane region" description="Helical" evidence="7">
    <location>
        <begin position="66"/>
        <end position="90"/>
    </location>
</feature>
<protein>
    <submittedName>
        <fullName evidence="9">Carbohydrate ABC transporter permease</fullName>
    </submittedName>
</protein>
<dbReference type="PROSITE" id="PS50928">
    <property type="entry name" value="ABC_TM1"/>
    <property type="match status" value="1"/>
</dbReference>
<proteinExistence type="inferred from homology"/>
<keyword evidence="6 7" id="KW-0472">Membrane</keyword>
<name>A0A4Q9DNX0_9BACL</name>
<comment type="subcellular location">
    <subcellularLocation>
        <location evidence="1 7">Cell membrane</location>
        <topology evidence="1 7">Multi-pass membrane protein</topology>
    </subcellularLocation>
</comment>
<evidence type="ECO:0000256" key="1">
    <source>
        <dbReference type="ARBA" id="ARBA00004651"/>
    </source>
</evidence>
<dbReference type="InterPro" id="IPR035906">
    <property type="entry name" value="MetI-like_sf"/>
</dbReference>
<keyword evidence="10" id="KW-1185">Reference proteome</keyword>
<organism evidence="9 10">
    <name type="scientific">Paenibacillus thalictri</name>
    <dbReference type="NCBI Taxonomy" id="2527873"/>
    <lineage>
        <taxon>Bacteria</taxon>
        <taxon>Bacillati</taxon>
        <taxon>Bacillota</taxon>
        <taxon>Bacilli</taxon>
        <taxon>Bacillales</taxon>
        <taxon>Paenibacillaceae</taxon>
        <taxon>Paenibacillus</taxon>
    </lineage>
</organism>
<evidence type="ECO:0000256" key="5">
    <source>
        <dbReference type="ARBA" id="ARBA00022989"/>
    </source>
</evidence>
<dbReference type="GO" id="GO:0005886">
    <property type="term" value="C:plasma membrane"/>
    <property type="evidence" value="ECO:0007669"/>
    <property type="project" value="UniProtKB-SubCell"/>
</dbReference>
<evidence type="ECO:0000313" key="10">
    <source>
        <dbReference type="Proteomes" id="UP000293142"/>
    </source>
</evidence>
<accession>A0A4Q9DNX0</accession>
<evidence type="ECO:0000256" key="6">
    <source>
        <dbReference type="ARBA" id="ARBA00023136"/>
    </source>
</evidence>
<evidence type="ECO:0000256" key="7">
    <source>
        <dbReference type="RuleBase" id="RU363032"/>
    </source>
</evidence>
<feature type="transmembrane region" description="Helical" evidence="7">
    <location>
        <begin position="236"/>
        <end position="257"/>
    </location>
</feature>
<dbReference type="AlphaFoldDB" id="A0A4Q9DNX0"/>
<keyword evidence="4 7" id="KW-0812">Transmembrane</keyword>
<sequence>MNRLTAPRTAFWKLLVMLPFGLFFLLPFVWMMLGSFKHSFNVNKWIAPLTWDNYVLLFRNTPAVRWFLNSVYVSLSATLLICLLSALAGYAFAKIRFQGSNLIFFLMISTMMLPKYVLLVPLFKLIRDLGWFNTYSALIFPELGYAFGVFMMRQFIQSIPTEMIEATRMDGASELRIFFQMIVPLVKPALAALAIFSVVRVWNDFMWQLVVTQSEEMKTMPLGVAGFTSMAGLTDYGMMMAGAAVASLPIMILFLCFQRFFTRGITMGAMKG</sequence>
<dbReference type="RefSeq" id="WP_131015169.1">
    <property type="nucleotide sequence ID" value="NZ_SIRE01000014.1"/>
</dbReference>
<dbReference type="Proteomes" id="UP000293142">
    <property type="component" value="Unassembled WGS sequence"/>
</dbReference>
<dbReference type="EMBL" id="SIRE01000014">
    <property type="protein sequence ID" value="TBL76263.1"/>
    <property type="molecule type" value="Genomic_DNA"/>
</dbReference>
<feature type="domain" description="ABC transmembrane type-1" evidence="8">
    <location>
        <begin position="67"/>
        <end position="257"/>
    </location>
</feature>
<evidence type="ECO:0000256" key="3">
    <source>
        <dbReference type="ARBA" id="ARBA00022475"/>
    </source>
</evidence>
<feature type="transmembrane region" description="Helical" evidence="7">
    <location>
        <begin position="177"/>
        <end position="199"/>
    </location>
</feature>
<dbReference type="InterPro" id="IPR000515">
    <property type="entry name" value="MetI-like"/>
</dbReference>
<feature type="transmembrane region" description="Helical" evidence="7">
    <location>
        <begin position="12"/>
        <end position="33"/>
    </location>
</feature>
<evidence type="ECO:0000313" key="9">
    <source>
        <dbReference type="EMBL" id="TBL76263.1"/>
    </source>
</evidence>
<dbReference type="PANTHER" id="PTHR43744">
    <property type="entry name" value="ABC TRANSPORTER PERMEASE PROTEIN MG189-RELATED-RELATED"/>
    <property type="match status" value="1"/>
</dbReference>
<comment type="caution">
    <text evidence="9">The sequence shown here is derived from an EMBL/GenBank/DDBJ whole genome shotgun (WGS) entry which is preliminary data.</text>
</comment>
<comment type="similarity">
    <text evidence="7">Belongs to the binding-protein-dependent transport system permease family.</text>
</comment>
<keyword evidence="2 7" id="KW-0813">Transport</keyword>